<dbReference type="PANTHER" id="PTHR23077">
    <property type="entry name" value="AAA-FAMILY ATPASE"/>
    <property type="match status" value="1"/>
</dbReference>
<accession>M3C2N2</accession>
<dbReference type="SMART" id="SM00382">
    <property type="entry name" value="AAA"/>
    <property type="match status" value="1"/>
</dbReference>
<dbReference type="Proteomes" id="UP000011740">
    <property type="component" value="Unassembled WGS sequence"/>
</dbReference>
<feature type="domain" description="AAA+ ATPase" evidence="6">
    <location>
        <begin position="205"/>
        <end position="343"/>
    </location>
</feature>
<name>M3C2N2_STRM1</name>
<organism evidence="7 8">
    <name type="scientific">Streptomyces mobaraensis (strain ATCC 29032 / DSM 40847 / JCM 4168 / NBRC 13819 / NCIMB 11159 / IPCR 16-22)</name>
    <dbReference type="NCBI Taxonomy" id="1223523"/>
    <lineage>
        <taxon>Bacteria</taxon>
        <taxon>Bacillati</taxon>
        <taxon>Actinomycetota</taxon>
        <taxon>Actinomycetes</taxon>
        <taxon>Kitasatosporales</taxon>
        <taxon>Streptomycetaceae</taxon>
        <taxon>Streptomyces</taxon>
    </lineage>
</organism>
<protein>
    <submittedName>
        <fullName evidence="7">AAA ATPase</fullName>
    </submittedName>
</protein>
<dbReference type="InterPro" id="IPR011990">
    <property type="entry name" value="TPR-like_helical_dom_sf"/>
</dbReference>
<comment type="similarity">
    <text evidence="4">Belongs to the AAA ATPase family.</text>
</comment>
<keyword evidence="2 4" id="KW-0067">ATP-binding</keyword>
<dbReference type="PROSITE" id="PS00674">
    <property type="entry name" value="AAA"/>
    <property type="match status" value="1"/>
</dbReference>
<dbReference type="SUPFAM" id="SSF48452">
    <property type="entry name" value="TPR-like"/>
    <property type="match status" value="1"/>
</dbReference>
<dbReference type="GO" id="GO:0005524">
    <property type="term" value="F:ATP binding"/>
    <property type="evidence" value="ECO:0007669"/>
    <property type="project" value="UniProtKB-KW"/>
</dbReference>
<dbReference type="AlphaFoldDB" id="M3C2N2"/>
<dbReference type="RefSeq" id="WP_004949781.1">
    <property type="nucleotide sequence ID" value="NZ_AORZ01000084.1"/>
</dbReference>
<evidence type="ECO:0000259" key="6">
    <source>
        <dbReference type="SMART" id="SM00382"/>
    </source>
</evidence>
<keyword evidence="1 4" id="KW-0547">Nucleotide-binding</keyword>
<dbReference type="InterPro" id="IPR041569">
    <property type="entry name" value="AAA_lid_3"/>
</dbReference>
<dbReference type="STRING" id="1223523.H340_22386"/>
<dbReference type="InterPro" id="IPR003960">
    <property type="entry name" value="ATPase_AAA_CS"/>
</dbReference>
<evidence type="ECO:0000256" key="2">
    <source>
        <dbReference type="ARBA" id="ARBA00022840"/>
    </source>
</evidence>
<dbReference type="FunFam" id="3.40.50.300:FF:001025">
    <property type="entry name" value="ATPase family, AAA domain-containing 2B"/>
    <property type="match status" value="1"/>
</dbReference>
<dbReference type="Pfam" id="PF17862">
    <property type="entry name" value="AAA_lid_3"/>
    <property type="match status" value="1"/>
</dbReference>
<feature type="region of interest" description="Disordered" evidence="5">
    <location>
        <begin position="68"/>
        <end position="126"/>
    </location>
</feature>
<evidence type="ECO:0000256" key="1">
    <source>
        <dbReference type="ARBA" id="ARBA00022741"/>
    </source>
</evidence>
<dbReference type="Pfam" id="PF00004">
    <property type="entry name" value="AAA"/>
    <property type="match status" value="1"/>
</dbReference>
<dbReference type="EMBL" id="AORZ01000084">
    <property type="protein sequence ID" value="EME98250.1"/>
    <property type="molecule type" value="Genomic_DNA"/>
</dbReference>
<reference evidence="7 8" key="1">
    <citation type="journal article" date="2013" name="Genome Announc.">
        <title>Whole-Genome Shotgun Assembly and Analysis of the Genome of Streptomyces mobaraensis DSM 40847, a Strain for Industrial Production of Microbial Transglutaminase.</title>
        <authorList>
            <person name="Yang H."/>
            <person name="He T."/>
            <person name="Wu W."/>
            <person name="Zhu W."/>
            <person name="Lu B."/>
            <person name="Sun W."/>
        </authorList>
    </citation>
    <scope>NUCLEOTIDE SEQUENCE [LARGE SCALE GENOMIC DNA]</scope>
    <source>
        <strain evidence="7 8">DSM 40847</strain>
    </source>
</reference>
<dbReference type="Gene3D" id="1.10.8.60">
    <property type="match status" value="1"/>
</dbReference>
<dbReference type="eggNOG" id="COG0465">
    <property type="taxonomic scope" value="Bacteria"/>
</dbReference>
<evidence type="ECO:0000313" key="7">
    <source>
        <dbReference type="EMBL" id="EME98250.1"/>
    </source>
</evidence>
<proteinExistence type="inferred from homology"/>
<dbReference type="PATRIC" id="fig|1223523.3.peg.4561"/>
<feature type="compositionally biased region" description="Pro residues" evidence="5">
    <location>
        <begin position="71"/>
        <end position="120"/>
    </location>
</feature>
<evidence type="ECO:0000256" key="4">
    <source>
        <dbReference type="RuleBase" id="RU003651"/>
    </source>
</evidence>
<dbReference type="SUPFAM" id="SSF52540">
    <property type="entry name" value="P-loop containing nucleoside triphosphate hydrolases"/>
    <property type="match status" value="1"/>
</dbReference>
<dbReference type="PANTHER" id="PTHR23077:SF171">
    <property type="entry name" value="NUCLEAR VALOSIN-CONTAINING PROTEIN-LIKE"/>
    <property type="match status" value="1"/>
</dbReference>
<dbReference type="Gene3D" id="1.25.40.10">
    <property type="entry name" value="Tetratricopeptide repeat domain"/>
    <property type="match status" value="1"/>
</dbReference>
<dbReference type="InterPro" id="IPR003593">
    <property type="entry name" value="AAA+_ATPase"/>
</dbReference>
<evidence type="ECO:0000256" key="3">
    <source>
        <dbReference type="ARBA" id="ARBA00023054"/>
    </source>
</evidence>
<comment type="caution">
    <text evidence="7">The sequence shown here is derived from an EMBL/GenBank/DDBJ whole genome shotgun (WGS) entry which is preliminary data.</text>
</comment>
<sequence length="453" mass="48020">MSVEPPLIQSLRTAVAAAPDDVPLRLHLADLLLSAGSGDAAVREIAVALQRAPDDAHARELMLRALAGTPAPEPPAPEPPAPAPVEAVPPAPPQAPPAPVTVPPQDPATVPGHPPAPAPAPGRGFDWKAAEDQIGDVVPPRFVEAPLSDDGGGDPGDAAAWDVERPGTVRLADVGGMREVKERLEAAFLAPLRNPELRRLYGKSLRGGLLLYGPPGCGKTFIARAVAGELGASFLSVSVNDVLDMWIGNSERNMHEIFRTARRQAPCVVFLDELDALGGKRSRTQSSGMRNTVNQLLTELDGVEAEANEGVFVLAATNVPWDVDIALRRPGRLDRTLLVLPPDGPAREAILRYHLRERPIENIDLGKLVKATDGLSGADLAHLCEAAAENALLDSARTGTVRLIGMKDLMAAAAQIAPSTEPWFAAARNVAMYANDGGTYDELVAYLKKKRKL</sequence>
<dbReference type="Pfam" id="PF14559">
    <property type="entry name" value="TPR_19"/>
    <property type="match status" value="1"/>
</dbReference>
<dbReference type="InterPro" id="IPR003959">
    <property type="entry name" value="ATPase_AAA_core"/>
</dbReference>
<dbReference type="GO" id="GO:0016887">
    <property type="term" value="F:ATP hydrolysis activity"/>
    <property type="evidence" value="ECO:0007669"/>
    <property type="project" value="InterPro"/>
</dbReference>
<keyword evidence="3" id="KW-0175">Coiled coil</keyword>
<evidence type="ECO:0000256" key="5">
    <source>
        <dbReference type="SAM" id="MobiDB-lite"/>
    </source>
</evidence>
<evidence type="ECO:0000313" key="8">
    <source>
        <dbReference type="Proteomes" id="UP000011740"/>
    </source>
</evidence>
<dbReference type="Gene3D" id="3.40.50.300">
    <property type="entry name" value="P-loop containing nucleotide triphosphate hydrolases"/>
    <property type="match status" value="1"/>
</dbReference>
<dbReference type="InterPro" id="IPR027417">
    <property type="entry name" value="P-loop_NTPase"/>
</dbReference>
<gene>
    <name evidence="7" type="ORF">H340_22386</name>
</gene>
<dbReference type="InterPro" id="IPR050168">
    <property type="entry name" value="AAA_ATPase_domain"/>
</dbReference>